<proteinExistence type="predicted"/>
<reference evidence="2" key="1">
    <citation type="submission" date="2016-05" db="EMBL/GenBank/DDBJ databases">
        <authorList>
            <person name="Li Y."/>
        </authorList>
    </citation>
    <scope>NUCLEOTIDE SEQUENCE [LARGE SCALE GENOMIC DNA]</scope>
    <source>
        <strain evidence="2">YIC4027</strain>
    </source>
</reference>
<evidence type="ECO:0000313" key="1">
    <source>
        <dbReference type="EMBL" id="ODR90215.1"/>
    </source>
</evidence>
<dbReference type="InterPro" id="IPR009758">
    <property type="entry name" value="DUF1326"/>
</dbReference>
<protein>
    <submittedName>
        <fullName evidence="1">Uncharacterized protein</fullName>
    </submittedName>
</protein>
<dbReference type="RefSeq" id="WP_069459914.1">
    <property type="nucleotide sequence ID" value="NZ_CP034909.1"/>
</dbReference>
<dbReference type="STRING" id="1752398.A8M32_18895"/>
<sequence>MVDVKWTIKGREFIHCNCAYGCPCQYNALPTQGNCRAIGVVEIEQGHHGDTRLDGLRCGMIVAWPGAIHEGGGEVVPIVDERASEEQRGALLRIMSGQDTEPGATFFQVFSTTFEKVHDPVFAPIEFEMDVDGRTARVNVPGWIEARGEPIVNPVTGTPHRARLTLPDGFEYDTCEVGRGWATATGPVSVSLSDSHAHFAKLHMTESGVVH</sequence>
<dbReference type="PIRSF" id="PIRSF033303">
    <property type="entry name" value="UCP033303"/>
    <property type="match status" value="1"/>
</dbReference>
<keyword evidence="2" id="KW-1185">Reference proteome</keyword>
<dbReference type="Proteomes" id="UP000094342">
    <property type="component" value="Unassembled WGS sequence"/>
</dbReference>
<dbReference type="EMBL" id="LYBW01000060">
    <property type="protein sequence ID" value="ODR90215.1"/>
    <property type="molecule type" value="Genomic_DNA"/>
</dbReference>
<name>A0A1E3V9T1_9HYPH</name>
<dbReference type="AlphaFoldDB" id="A0A1E3V9T1"/>
<dbReference type="InterPro" id="IPR014581">
    <property type="entry name" value="UCP033303"/>
</dbReference>
<dbReference type="OrthoDB" id="9802256at2"/>
<organism evidence="1 2">
    <name type="scientific">Sinorhizobium alkalisoli</name>
    <dbReference type="NCBI Taxonomy" id="1752398"/>
    <lineage>
        <taxon>Bacteria</taxon>
        <taxon>Pseudomonadati</taxon>
        <taxon>Pseudomonadota</taxon>
        <taxon>Alphaproteobacteria</taxon>
        <taxon>Hyphomicrobiales</taxon>
        <taxon>Rhizobiaceae</taxon>
        <taxon>Sinorhizobium/Ensifer group</taxon>
        <taxon>Sinorhizobium</taxon>
    </lineage>
</organism>
<dbReference type="Pfam" id="PF07040">
    <property type="entry name" value="DUF1326"/>
    <property type="match status" value="1"/>
</dbReference>
<accession>A0A1E3V9T1</accession>
<comment type="caution">
    <text evidence="1">The sequence shown here is derived from an EMBL/GenBank/DDBJ whole genome shotgun (WGS) entry which is preliminary data.</text>
</comment>
<gene>
    <name evidence="1" type="ORF">A8M32_18895</name>
</gene>
<evidence type="ECO:0000313" key="2">
    <source>
        <dbReference type="Proteomes" id="UP000094342"/>
    </source>
</evidence>